<evidence type="ECO:0008006" key="2">
    <source>
        <dbReference type="Google" id="ProtNLM"/>
    </source>
</evidence>
<name>X0VAD1_9ZZZZ</name>
<dbReference type="Gene3D" id="3.20.20.70">
    <property type="entry name" value="Aldolase class I"/>
    <property type="match status" value="1"/>
</dbReference>
<sequence>TAGASAEELIAFMGIARSRTGQLEGDLANGEAYCGSIAGMIKEIKSAGEIIGSIVSNYDTVLASLR</sequence>
<gene>
    <name evidence="1" type="ORF">S01H1_36906</name>
</gene>
<organism evidence="1">
    <name type="scientific">marine sediment metagenome</name>
    <dbReference type="NCBI Taxonomy" id="412755"/>
    <lineage>
        <taxon>unclassified sequences</taxon>
        <taxon>metagenomes</taxon>
        <taxon>ecological metagenomes</taxon>
    </lineage>
</organism>
<reference evidence="1" key="1">
    <citation type="journal article" date="2014" name="Front. Microbiol.">
        <title>High frequency of phylogenetically diverse reductive dehalogenase-homologous genes in deep subseafloor sedimentary metagenomes.</title>
        <authorList>
            <person name="Kawai M."/>
            <person name="Futagami T."/>
            <person name="Toyoda A."/>
            <person name="Takaki Y."/>
            <person name="Nishi S."/>
            <person name="Hori S."/>
            <person name="Arai W."/>
            <person name="Tsubouchi T."/>
            <person name="Morono Y."/>
            <person name="Uchiyama I."/>
            <person name="Ito T."/>
            <person name="Fujiyama A."/>
            <person name="Inagaki F."/>
            <person name="Takami H."/>
        </authorList>
    </citation>
    <scope>NUCLEOTIDE SEQUENCE</scope>
    <source>
        <strain evidence="1">Expedition CK06-06</strain>
    </source>
</reference>
<protein>
    <recommendedName>
        <fullName evidence="2">Nitronate monooxygenase domain-containing protein</fullName>
    </recommendedName>
</protein>
<dbReference type="AlphaFoldDB" id="X0VAD1"/>
<dbReference type="InterPro" id="IPR013785">
    <property type="entry name" value="Aldolase_TIM"/>
</dbReference>
<evidence type="ECO:0000313" key="1">
    <source>
        <dbReference type="EMBL" id="GAG08297.1"/>
    </source>
</evidence>
<feature type="non-terminal residue" evidence="1">
    <location>
        <position position="1"/>
    </location>
</feature>
<accession>X0VAD1</accession>
<dbReference type="EMBL" id="BARS01023159">
    <property type="protein sequence ID" value="GAG08297.1"/>
    <property type="molecule type" value="Genomic_DNA"/>
</dbReference>
<comment type="caution">
    <text evidence="1">The sequence shown here is derived from an EMBL/GenBank/DDBJ whole genome shotgun (WGS) entry which is preliminary data.</text>
</comment>
<proteinExistence type="predicted"/>